<organism evidence="1 2">
    <name type="scientific">Kribbella pratensis</name>
    <dbReference type="NCBI Taxonomy" id="2512112"/>
    <lineage>
        <taxon>Bacteria</taxon>
        <taxon>Bacillati</taxon>
        <taxon>Actinomycetota</taxon>
        <taxon>Actinomycetes</taxon>
        <taxon>Propionibacteriales</taxon>
        <taxon>Kribbellaceae</taxon>
        <taxon>Kribbella</taxon>
    </lineage>
</organism>
<name>A0ABY2F7L6_9ACTN</name>
<evidence type="ECO:0000313" key="1">
    <source>
        <dbReference type="EMBL" id="TDW84379.1"/>
    </source>
</evidence>
<dbReference type="Proteomes" id="UP000295060">
    <property type="component" value="Unassembled WGS sequence"/>
</dbReference>
<comment type="caution">
    <text evidence="1">The sequence shown here is derived from an EMBL/GenBank/DDBJ whole genome shotgun (WGS) entry which is preliminary data.</text>
</comment>
<gene>
    <name evidence="1" type="ORF">EV137_7188</name>
</gene>
<keyword evidence="2" id="KW-1185">Reference proteome</keyword>
<dbReference type="EMBL" id="SODU01000004">
    <property type="protein sequence ID" value="TDW84379.1"/>
    <property type="molecule type" value="Genomic_DNA"/>
</dbReference>
<sequence length="68" mass="7751">MKERGPISPVFNLQVCWRRTDGRPPAIDCIRTRSVAVSSYCPVVDRFVQKNPQYRDFLSAARAAHQTS</sequence>
<protein>
    <submittedName>
        <fullName evidence="1">Uncharacterized protein</fullName>
    </submittedName>
</protein>
<proteinExistence type="predicted"/>
<evidence type="ECO:0000313" key="2">
    <source>
        <dbReference type="Proteomes" id="UP000295060"/>
    </source>
</evidence>
<reference evidence="1 2" key="1">
    <citation type="submission" date="2019-03" db="EMBL/GenBank/DDBJ databases">
        <title>Genomic Encyclopedia of Type Strains, Phase III (KMG-III): the genomes of soil and plant-associated and newly described type strains.</title>
        <authorList>
            <person name="Whitman W."/>
        </authorList>
    </citation>
    <scope>NUCLEOTIDE SEQUENCE [LARGE SCALE GENOMIC DNA]</scope>
    <source>
        <strain evidence="1 2">VKMAc-2574</strain>
    </source>
</reference>
<accession>A0ABY2F7L6</accession>